<keyword evidence="3" id="KW-1185">Reference proteome</keyword>
<accession>A0AAV4SQT8</accession>
<sequence length="119" mass="13787">MVEAQEQKNKKKKRNFFSKGFREPPSNRSPSKKSENSISLGAPELVAQFYYFFSPPFTPFPHHLLPYGACLADGVIWGYRPSPWLPSAHPHPSRPEKKKKKENYITVEFFTSFRKGPEE</sequence>
<organism evidence="2 3">
    <name type="scientific">Caerostris darwini</name>
    <dbReference type="NCBI Taxonomy" id="1538125"/>
    <lineage>
        <taxon>Eukaryota</taxon>
        <taxon>Metazoa</taxon>
        <taxon>Ecdysozoa</taxon>
        <taxon>Arthropoda</taxon>
        <taxon>Chelicerata</taxon>
        <taxon>Arachnida</taxon>
        <taxon>Araneae</taxon>
        <taxon>Araneomorphae</taxon>
        <taxon>Entelegynae</taxon>
        <taxon>Araneoidea</taxon>
        <taxon>Araneidae</taxon>
        <taxon>Caerostris</taxon>
    </lineage>
</organism>
<protein>
    <submittedName>
        <fullName evidence="2">Uncharacterized protein</fullName>
    </submittedName>
</protein>
<evidence type="ECO:0000256" key="1">
    <source>
        <dbReference type="SAM" id="MobiDB-lite"/>
    </source>
</evidence>
<feature type="region of interest" description="Disordered" evidence="1">
    <location>
        <begin position="1"/>
        <end position="37"/>
    </location>
</feature>
<comment type="caution">
    <text evidence="2">The sequence shown here is derived from an EMBL/GenBank/DDBJ whole genome shotgun (WGS) entry which is preliminary data.</text>
</comment>
<dbReference type="AlphaFoldDB" id="A0AAV4SQT8"/>
<dbReference type="EMBL" id="BPLQ01008196">
    <property type="protein sequence ID" value="GIY35656.1"/>
    <property type="molecule type" value="Genomic_DNA"/>
</dbReference>
<evidence type="ECO:0000313" key="2">
    <source>
        <dbReference type="EMBL" id="GIY35656.1"/>
    </source>
</evidence>
<reference evidence="2 3" key="1">
    <citation type="submission" date="2021-06" db="EMBL/GenBank/DDBJ databases">
        <title>Caerostris darwini draft genome.</title>
        <authorList>
            <person name="Kono N."/>
            <person name="Arakawa K."/>
        </authorList>
    </citation>
    <scope>NUCLEOTIDE SEQUENCE [LARGE SCALE GENOMIC DNA]</scope>
</reference>
<gene>
    <name evidence="2" type="ORF">CDAR_184961</name>
</gene>
<dbReference type="Proteomes" id="UP001054837">
    <property type="component" value="Unassembled WGS sequence"/>
</dbReference>
<evidence type="ECO:0000313" key="3">
    <source>
        <dbReference type="Proteomes" id="UP001054837"/>
    </source>
</evidence>
<name>A0AAV4SQT8_9ARAC</name>
<proteinExistence type="predicted"/>